<feature type="transmembrane region" description="Helical" evidence="6">
    <location>
        <begin position="660"/>
        <end position="680"/>
    </location>
</feature>
<evidence type="ECO:0000313" key="7">
    <source>
        <dbReference type="EMBL" id="KAF8781003.1"/>
    </source>
</evidence>
<feature type="transmembrane region" description="Helical" evidence="6">
    <location>
        <begin position="338"/>
        <end position="355"/>
    </location>
</feature>
<dbReference type="Pfam" id="PF00939">
    <property type="entry name" value="Na_sulph_symp"/>
    <property type="match status" value="1"/>
</dbReference>
<proteinExistence type="predicted"/>
<feature type="transmembrane region" description="Helical" evidence="6">
    <location>
        <begin position="532"/>
        <end position="550"/>
    </location>
</feature>
<evidence type="ECO:0000313" key="8">
    <source>
        <dbReference type="Proteomes" id="UP000636709"/>
    </source>
</evidence>
<organism evidence="7 8">
    <name type="scientific">Digitaria exilis</name>
    <dbReference type="NCBI Taxonomy" id="1010633"/>
    <lineage>
        <taxon>Eukaryota</taxon>
        <taxon>Viridiplantae</taxon>
        <taxon>Streptophyta</taxon>
        <taxon>Embryophyta</taxon>
        <taxon>Tracheophyta</taxon>
        <taxon>Spermatophyta</taxon>
        <taxon>Magnoliopsida</taxon>
        <taxon>Liliopsida</taxon>
        <taxon>Poales</taxon>
        <taxon>Poaceae</taxon>
        <taxon>PACMAD clade</taxon>
        <taxon>Panicoideae</taxon>
        <taxon>Panicodae</taxon>
        <taxon>Paniceae</taxon>
        <taxon>Anthephorinae</taxon>
        <taxon>Digitaria</taxon>
    </lineage>
</organism>
<evidence type="ECO:0000256" key="3">
    <source>
        <dbReference type="ARBA" id="ARBA00022989"/>
    </source>
</evidence>
<evidence type="ECO:0000256" key="6">
    <source>
        <dbReference type="SAM" id="Phobius"/>
    </source>
</evidence>
<dbReference type="AlphaFoldDB" id="A0A835L0L3"/>
<dbReference type="GO" id="GO:0005886">
    <property type="term" value="C:plasma membrane"/>
    <property type="evidence" value="ECO:0007669"/>
    <property type="project" value="TreeGrafter"/>
</dbReference>
<sequence>MRRPTRRRRRRPSLHRIDEPSATNQISLLPDCAAACRRPVAGPLKARRRGLRGDIGRMRGNRFPAGRRRAARAQHRSPRALPTKLAAASSSARQRLRRKDVEAITPGLRAGPADSAATATVSLPRPQVGPRLSGRQISAALLIVSIKEDNILGHHTSTSRTTSTVLVVAVPWAMDPQRGYWESSSEDVTRSPLLPVHDEDDMPTRRRSRCCSGLGAMLSNKYLAVASGPAACALICATVSLGAHAAAARNMLGVLAWVFLWWITDAVPLAVASMAPLFLFPAFGISSSDAVAKAYMDDVISLVLGSFILALAIEHYSIHRRLALNITALFCGDPVKPHLLLLGICGTTFFISMWIHNTPCTVMMMPVATGILQRLPRDELEGGSDAREVRRFSKAVVLGVVYASAIGGMATLTGTGVNIILVGMWSTYFPKQDPITFSSWMSFGLPMSLVLFVALWATLCLMYCSKNTGRALSAYLDRSHLRRELSLLGPMAFAEKMVLTVFGIMMATLLFIIPSGKNDGEKLMDWGKCRKLQWNIILLLGAGFAIADGFKSSGLTSILSEGLGFLRGAPALAIAPVACAFSGLITEFTSDDATTTLVLPLLAELGKSIGVHPLLLMVPGAIGAQLSFLLPTGSPGNVVGFSTGYITIKDMVVTGLPLKLVGIAALTILLPTLGSLVFGMA</sequence>
<evidence type="ECO:0008006" key="9">
    <source>
        <dbReference type="Google" id="ProtNLM"/>
    </source>
</evidence>
<feature type="compositionally biased region" description="Basic residues" evidence="5">
    <location>
        <begin position="1"/>
        <end position="14"/>
    </location>
</feature>
<dbReference type="Proteomes" id="UP000636709">
    <property type="component" value="Unassembled WGS sequence"/>
</dbReference>
<reference evidence="7" key="1">
    <citation type="submission" date="2020-07" db="EMBL/GenBank/DDBJ databases">
        <title>Genome sequence and genetic diversity analysis of an under-domesticated orphan crop, white fonio (Digitaria exilis).</title>
        <authorList>
            <person name="Bennetzen J.L."/>
            <person name="Chen S."/>
            <person name="Ma X."/>
            <person name="Wang X."/>
            <person name="Yssel A.E.J."/>
            <person name="Chaluvadi S.R."/>
            <person name="Johnson M."/>
            <person name="Gangashetty P."/>
            <person name="Hamidou F."/>
            <person name="Sanogo M.D."/>
            <person name="Zwaenepoel A."/>
            <person name="Wallace J."/>
            <person name="Van De Peer Y."/>
            <person name="Van Deynze A."/>
        </authorList>
    </citation>
    <scope>NUCLEOTIDE SEQUENCE</scope>
    <source>
        <tissue evidence="7">Leaves</tissue>
    </source>
</reference>
<dbReference type="OrthoDB" id="6493944at2759"/>
<accession>A0A835L0L3</accession>
<evidence type="ECO:0000256" key="1">
    <source>
        <dbReference type="ARBA" id="ARBA00004141"/>
    </source>
</evidence>
<feature type="transmembrane region" description="Helical" evidence="6">
    <location>
        <begin position="299"/>
        <end position="318"/>
    </location>
</feature>
<evidence type="ECO:0000256" key="4">
    <source>
        <dbReference type="ARBA" id="ARBA00023136"/>
    </source>
</evidence>
<comment type="caution">
    <text evidence="7">The sequence shown here is derived from an EMBL/GenBank/DDBJ whole genome shotgun (WGS) entry which is preliminary data.</text>
</comment>
<evidence type="ECO:0000256" key="2">
    <source>
        <dbReference type="ARBA" id="ARBA00022692"/>
    </source>
</evidence>
<feature type="region of interest" description="Disordered" evidence="5">
    <location>
        <begin position="1"/>
        <end position="22"/>
    </location>
</feature>
<dbReference type="EMBL" id="JACEFO010000112">
    <property type="protein sequence ID" value="KAF8781003.1"/>
    <property type="molecule type" value="Genomic_DNA"/>
</dbReference>
<feature type="transmembrane region" description="Helical" evidence="6">
    <location>
        <begin position="222"/>
        <end position="247"/>
    </location>
</feature>
<feature type="transmembrane region" description="Helical" evidence="6">
    <location>
        <begin position="445"/>
        <end position="464"/>
    </location>
</feature>
<keyword evidence="3 6" id="KW-1133">Transmembrane helix</keyword>
<feature type="transmembrane region" description="Helical" evidence="6">
    <location>
        <begin position="562"/>
        <end position="585"/>
    </location>
</feature>
<protein>
    <recommendedName>
        <fullName evidence="9">Tonoplast dicarboxylate transporter</fullName>
    </recommendedName>
</protein>
<feature type="transmembrane region" description="Helical" evidence="6">
    <location>
        <begin position="396"/>
        <end position="425"/>
    </location>
</feature>
<dbReference type="PANTHER" id="PTHR10283:SF82">
    <property type="entry name" value="SOLUTE CARRIER FAMILY 13 MEMBER 2"/>
    <property type="match status" value="1"/>
</dbReference>
<comment type="subcellular location">
    <subcellularLocation>
        <location evidence="1">Membrane</location>
        <topology evidence="1">Multi-pass membrane protein</topology>
    </subcellularLocation>
</comment>
<feature type="region of interest" description="Disordered" evidence="5">
    <location>
        <begin position="55"/>
        <end position="92"/>
    </location>
</feature>
<dbReference type="CDD" id="cd01115">
    <property type="entry name" value="SLC13_permease"/>
    <property type="match status" value="1"/>
</dbReference>
<keyword evidence="8" id="KW-1185">Reference proteome</keyword>
<dbReference type="PANTHER" id="PTHR10283">
    <property type="entry name" value="SOLUTE CARRIER FAMILY 13 MEMBER"/>
    <property type="match status" value="1"/>
</dbReference>
<dbReference type="InterPro" id="IPR001898">
    <property type="entry name" value="SLC13A/DASS"/>
</dbReference>
<dbReference type="GO" id="GO:0015140">
    <property type="term" value="F:malate transmembrane transporter activity"/>
    <property type="evidence" value="ECO:0007669"/>
    <property type="project" value="UniProtKB-ARBA"/>
</dbReference>
<feature type="transmembrane region" description="Helical" evidence="6">
    <location>
        <begin position="485"/>
        <end position="512"/>
    </location>
</feature>
<name>A0A835L0L3_9POAL</name>
<gene>
    <name evidence="7" type="ORF">HU200_000971</name>
</gene>
<keyword evidence="4 6" id="KW-0472">Membrane</keyword>
<evidence type="ECO:0000256" key="5">
    <source>
        <dbReference type="SAM" id="MobiDB-lite"/>
    </source>
</evidence>
<feature type="compositionally biased region" description="Basic residues" evidence="5">
    <location>
        <begin position="65"/>
        <end position="78"/>
    </location>
</feature>
<keyword evidence="2 6" id="KW-0812">Transmembrane</keyword>
<feature type="transmembrane region" description="Helical" evidence="6">
    <location>
        <begin position="259"/>
        <end position="279"/>
    </location>
</feature>